<organism evidence="11 12">
    <name type="scientific">Rarobacter incanus</name>
    <dbReference type="NCBI Taxonomy" id="153494"/>
    <lineage>
        <taxon>Bacteria</taxon>
        <taxon>Bacillati</taxon>
        <taxon>Actinomycetota</taxon>
        <taxon>Actinomycetes</taxon>
        <taxon>Micrococcales</taxon>
        <taxon>Rarobacteraceae</taxon>
        <taxon>Rarobacter</taxon>
    </lineage>
</organism>
<dbReference type="CDD" id="cd03216">
    <property type="entry name" value="ABC_Carb_Monos_I"/>
    <property type="match status" value="1"/>
</dbReference>
<dbReference type="InterPro" id="IPR003593">
    <property type="entry name" value="AAA+_ATPase"/>
</dbReference>
<sequence length="524" mass="57347">MTENQESTGKHPVILEMRSITKEFPGVKALDNVTIKVRAGDIHSICGENGAGKSTLMKVLSGVYPHGTYEGDIFFQGEEMRFASIKASEHAGIVIIHQELALIPELSVTENIFLGNEVKNRFGGIDWTTAHAKASEWIARVGLDVDPATPIKQLGVGHQQLVEIARALAKDVKLLVLDEPTSALNEEDSAHLLDLMRGLKARGITCIMISHKLNEVAAVSDGITIIRDGQTVEAYDTIPGQVDEDRIIRGMVGRPLDNRYPDHTPNIGEVLFEVKDWSIESPVVPGRMVCKGSTFNVRKGEVVGFAGLMGAGRTELARSIFGHSYGIYHGGEAFLHGKRLHVNSVREAIDEGLSYVSEDRKMLGLNLLDDIKGTIVSADIKRICKHNFIDLDQETLVAEGYRKSVRIKTPSVDEGVSKLSGGNQQKVVLAKWLFTQPEVLILDEPTRGIDVGAKYEIYTLIHRLADEGKAVVVISSELPELLGITDRIYTIFEGAITGEILTKDADQETLLRLMTGTAPAKSTK</sequence>
<dbReference type="PROSITE" id="PS00211">
    <property type="entry name" value="ABC_TRANSPORTER_1"/>
    <property type="match status" value="1"/>
</dbReference>
<dbReference type="FunFam" id="3.40.50.300:FF:000127">
    <property type="entry name" value="Ribose import ATP-binding protein RbsA"/>
    <property type="match status" value="1"/>
</dbReference>
<accession>A0A542SMS3</accession>
<dbReference type="PANTHER" id="PTHR43790:SF1">
    <property type="entry name" value="XYLOSE IMPORT ATP-BINDING PROTEIN XYLG"/>
    <property type="match status" value="1"/>
</dbReference>
<evidence type="ECO:0000256" key="7">
    <source>
        <dbReference type="ARBA" id="ARBA00022840"/>
    </source>
</evidence>
<evidence type="ECO:0000256" key="1">
    <source>
        <dbReference type="ARBA" id="ARBA00004202"/>
    </source>
</evidence>
<dbReference type="InterPro" id="IPR017871">
    <property type="entry name" value="ABC_transporter-like_CS"/>
</dbReference>
<proteinExistence type="predicted"/>
<comment type="subcellular location">
    <subcellularLocation>
        <location evidence="1">Cell membrane</location>
        <topology evidence="1">Peripheral membrane protein</topology>
    </subcellularLocation>
</comment>
<evidence type="ECO:0000313" key="12">
    <source>
        <dbReference type="Proteomes" id="UP000316181"/>
    </source>
</evidence>
<keyword evidence="2" id="KW-0813">Transport</keyword>
<dbReference type="InterPro" id="IPR050107">
    <property type="entry name" value="ABC_carbohydrate_import_ATPase"/>
</dbReference>
<keyword evidence="5" id="KW-0677">Repeat</keyword>
<evidence type="ECO:0000256" key="8">
    <source>
        <dbReference type="ARBA" id="ARBA00022967"/>
    </source>
</evidence>
<dbReference type="CDD" id="cd03215">
    <property type="entry name" value="ABC_Carb_Monos_II"/>
    <property type="match status" value="1"/>
</dbReference>
<dbReference type="Pfam" id="PF00005">
    <property type="entry name" value="ABC_tran"/>
    <property type="match status" value="2"/>
</dbReference>
<dbReference type="InterPro" id="IPR003439">
    <property type="entry name" value="ABC_transporter-like_ATP-bd"/>
</dbReference>
<keyword evidence="9" id="KW-0472">Membrane</keyword>
<evidence type="ECO:0000256" key="9">
    <source>
        <dbReference type="ARBA" id="ARBA00023136"/>
    </source>
</evidence>
<gene>
    <name evidence="11" type="ORF">FB389_0575</name>
</gene>
<evidence type="ECO:0000256" key="6">
    <source>
        <dbReference type="ARBA" id="ARBA00022741"/>
    </source>
</evidence>
<name>A0A542SMS3_9MICO</name>
<dbReference type="AlphaFoldDB" id="A0A542SMS3"/>
<dbReference type="Proteomes" id="UP000316181">
    <property type="component" value="Unassembled WGS sequence"/>
</dbReference>
<feature type="domain" description="ABC transporter" evidence="10">
    <location>
        <begin position="15"/>
        <end position="253"/>
    </location>
</feature>
<dbReference type="RefSeq" id="WP_142111264.1">
    <property type="nucleotide sequence ID" value="NZ_BAAATB010000008.1"/>
</dbReference>
<dbReference type="GO" id="GO:0005524">
    <property type="term" value="F:ATP binding"/>
    <property type="evidence" value="ECO:0007669"/>
    <property type="project" value="UniProtKB-KW"/>
</dbReference>
<dbReference type="Gene3D" id="3.40.50.300">
    <property type="entry name" value="P-loop containing nucleotide triphosphate hydrolases"/>
    <property type="match status" value="2"/>
</dbReference>
<dbReference type="PANTHER" id="PTHR43790">
    <property type="entry name" value="CARBOHYDRATE TRANSPORT ATP-BINDING PROTEIN MG119-RELATED"/>
    <property type="match status" value="1"/>
</dbReference>
<keyword evidence="4" id="KW-0762">Sugar transport</keyword>
<keyword evidence="6" id="KW-0547">Nucleotide-binding</keyword>
<comment type="caution">
    <text evidence="11">The sequence shown here is derived from an EMBL/GenBank/DDBJ whole genome shotgun (WGS) entry which is preliminary data.</text>
</comment>
<dbReference type="SMART" id="SM00382">
    <property type="entry name" value="AAA"/>
    <property type="match status" value="2"/>
</dbReference>
<keyword evidence="3" id="KW-1003">Cell membrane</keyword>
<keyword evidence="8" id="KW-1278">Translocase</keyword>
<evidence type="ECO:0000259" key="10">
    <source>
        <dbReference type="PROSITE" id="PS50893"/>
    </source>
</evidence>
<keyword evidence="12" id="KW-1185">Reference proteome</keyword>
<reference evidence="11 12" key="1">
    <citation type="submission" date="2019-06" db="EMBL/GenBank/DDBJ databases">
        <title>Sequencing the genomes of 1000 actinobacteria strains.</title>
        <authorList>
            <person name="Klenk H.-P."/>
        </authorList>
    </citation>
    <scope>NUCLEOTIDE SEQUENCE [LARGE SCALE GENOMIC DNA]</scope>
    <source>
        <strain evidence="11 12">DSM 10596</strain>
    </source>
</reference>
<dbReference type="InterPro" id="IPR027417">
    <property type="entry name" value="P-loop_NTPase"/>
</dbReference>
<evidence type="ECO:0000313" key="11">
    <source>
        <dbReference type="EMBL" id="TQK75931.1"/>
    </source>
</evidence>
<dbReference type="OrthoDB" id="39350at2"/>
<evidence type="ECO:0000256" key="5">
    <source>
        <dbReference type="ARBA" id="ARBA00022737"/>
    </source>
</evidence>
<evidence type="ECO:0000256" key="4">
    <source>
        <dbReference type="ARBA" id="ARBA00022597"/>
    </source>
</evidence>
<dbReference type="SUPFAM" id="SSF52540">
    <property type="entry name" value="P-loop containing nucleoside triphosphate hydrolases"/>
    <property type="match status" value="2"/>
</dbReference>
<dbReference type="EMBL" id="VFNV01000001">
    <property type="protein sequence ID" value="TQK75931.1"/>
    <property type="molecule type" value="Genomic_DNA"/>
</dbReference>
<evidence type="ECO:0000256" key="3">
    <source>
        <dbReference type="ARBA" id="ARBA00022475"/>
    </source>
</evidence>
<dbReference type="PROSITE" id="PS50893">
    <property type="entry name" value="ABC_TRANSPORTER_2"/>
    <property type="match status" value="2"/>
</dbReference>
<evidence type="ECO:0000256" key="2">
    <source>
        <dbReference type="ARBA" id="ARBA00022448"/>
    </source>
</evidence>
<dbReference type="GO" id="GO:0005886">
    <property type="term" value="C:plasma membrane"/>
    <property type="evidence" value="ECO:0007669"/>
    <property type="project" value="UniProtKB-SubCell"/>
</dbReference>
<keyword evidence="7 11" id="KW-0067">ATP-binding</keyword>
<protein>
    <submittedName>
        <fullName evidence="11">Monosaccharide ABC transporter ATP-binding protein (CUT2 family)</fullName>
    </submittedName>
</protein>
<feature type="domain" description="ABC transporter" evidence="10">
    <location>
        <begin position="274"/>
        <end position="518"/>
    </location>
</feature>
<dbReference type="GO" id="GO:0016887">
    <property type="term" value="F:ATP hydrolysis activity"/>
    <property type="evidence" value="ECO:0007669"/>
    <property type="project" value="InterPro"/>
</dbReference>